<protein>
    <submittedName>
        <fullName evidence="1">Uncharacterized protein</fullName>
    </submittedName>
</protein>
<dbReference type="HOGENOM" id="CLU_3069887_0_0_1"/>
<dbReference type="EMBL" id="KI293063">
    <property type="protein sequence ID" value="ESA05400.1"/>
    <property type="molecule type" value="Genomic_DNA"/>
</dbReference>
<evidence type="ECO:0000313" key="1">
    <source>
        <dbReference type="EMBL" id="ESA05400.1"/>
    </source>
</evidence>
<proteinExistence type="predicted"/>
<dbReference type="AlphaFoldDB" id="U9TB66"/>
<name>U9TB66_RHIID</name>
<organism evidence="1">
    <name type="scientific">Rhizophagus irregularis (strain DAOM 181602 / DAOM 197198 / MUCL 43194)</name>
    <name type="common">Arbuscular mycorrhizal fungus</name>
    <name type="synonym">Glomus intraradices</name>
    <dbReference type="NCBI Taxonomy" id="747089"/>
    <lineage>
        <taxon>Eukaryota</taxon>
        <taxon>Fungi</taxon>
        <taxon>Fungi incertae sedis</taxon>
        <taxon>Mucoromycota</taxon>
        <taxon>Glomeromycotina</taxon>
        <taxon>Glomeromycetes</taxon>
        <taxon>Glomerales</taxon>
        <taxon>Glomeraceae</taxon>
        <taxon>Rhizophagus</taxon>
    </lineage>
</organism>
<accession>U9TB66</accession>
<reference evidence="1" key="1">
    <citation type="submission" date="2013-07" db="EMBL/GenBank/DDBJ databases">
        <title>The genome of an arbuscular mycorrhizal fungus provides insights into the evolution of the oldest plant symbiosis.</title>
        <authorList>
            <consortium name="DOE Joint Genome Institute"/>
            <person name="Tisserant E."/>
            <person name="Malbreil M."/>
            <person name="Kuo A."/>
            <person name="Kohler A."/>
            <person name="Symeonidi A."/>
            <person name="Balestrini R."/>
            <person name="Charron P."/>
            <person name="Duensing N."/>
            <person name="Frei-dit-Frey N."/>
            <person name="Gianinazzi-Pearson V."/>
            <person name="Gilbert B."/>
            <person name="Handa Y."/>
            <person name="Hijri M."/>
            <person name="Kaul R."/>
            <person name="Kawaguchi M."/>
            <person name="Krajinski F."/>
            <person name="Lammers P."/>
            <person name="Lapierre D."/>
            <person name="Masclaux F.G."/>
            <person name="Murat C."/>
            <person name="Morin E."/>
            <person name="Ndikumana S."/>
            <person name="Pagni M."/>
            <person name="Petitpierre D."/>
            <person name="Requena N."/>
            <person name="Rosikiewicz P."/>
            <person name="Riley R."/>
            <person name="Saito K."/>
            <person name="San Clemente H."/>
            <person name="Shapiro H."/>
            <person name="van Tuinen D."/>
            <person name="Becard G."/>
            <person name="Bonfante P."/>
            <person name="Paszkowski U."/>
            <person name="Shachar-Hill Y."/>
            <person name="Young J.P."/>
            <person name="Sanders I.R."/>
            <person name="Henrissat B."/>
            <person name="Rensing S.A."/>
            <person name="Grigoriev I.V."/>
            <person name="Corradi N."/>
            <person name="Roux C."/>
            <person name="Martin F."/>
        </authorList>
    </citation>
    <scope>NUCLEOTIDE SEQUENCE</scope>
    <source>
        <strain evidence="1">DAOM 197198</strain>
    </source>
</reference>
<gene>
    <name evidence="1" type="ORF">GLOINDRAFT_35570</name>
</gene>
<sequence length="53" mass="6296">MFKQFDSCVKTFYFYIQQIDQSTSFFGISSIQLVFVRNWVKHLKRLTLAKISG</sequence>